<feature type="region of interest" description="Disordered" evidence="1">
    <location>
        <begin position="398"/>
        <end position="419"/>
    </location>
</feature>
<dbReference type="SUPFAM" id="SSF48452">
    <property type="entry name" value="TPR-like"/>
    <property type="match status" value="1"/>
</dbReference>
<comment type="caution">
    <text evidence="2">The sequence shown here is derived from an EMBL/GenBank/DDBJ whole genome shotgun (WGS) entry which is preliminary data.</text>
</comment>
<evidence type="ECO:0000256" key="1">
    <source>
        <dbReference type="SAM" id="MobiDB-lite"/>
    </source>
</evidence>
<evidence type="ECO:0000313" key="3">
    <source>
        <dbReference type="Proteomes" id="UP000619260"/>
    </source>
</evidence>
<organism evidence="2 3">
    <name type="scientific">Virgisporangium aliadipatigenens</name>
    <dbReference type="NCBI Taxonomy" id="741659"/>
    <lineage>
        <taxon>Bacteria</taxon>
        <taxon>Bacillati</taxon>
        <taxon>Actinomycetota</taxon>
        <taxon>Actinomycetes</taxon>
        <taxon>Micromonosporales</taxon>
        <taxon>Micromonosporaceae</taxon>
        <taxon>Virgisporangium</taxon>
    </lineage>
</organism>
<dbReference type="Proteomes" id="UP000619260">
    <property type="component" value="Unassembled WGS sequence"/>
</dbReference>
<proteinExistence type="predicted"/>
<dbReference type="AlphaFoldDB" id="A0A8J4DPH0"/>
<dbReference type="EMBL" id="BOPF01000005">
    <property type="protein sequence ID" value="GIJ44921.1"/>
    <property type="molecule type" value="Genomic_DNA"/>
</dbReference>
<dbReference type="InterPro" id="IPR011990">
    <property type="entry name" value="TPR-like_helical_dom_sf"/>
</dbReference>
<keyword evidence="3" id="KW-1185">Reference proteome</keyword>
<reference evidence="2" key="1">
    <citation type="submission" date="2021-01" db="EMBL/GenBank/DDBJ databases">
        <title>Whole genome shotgun sequence of Virgisporangium aliadipatigenens NBRC 105644.</title>
        <authorList>
            <person name="Komaki H."/>
            <person name="Tamura T."/>
        </authorList>
    </citation>
    <scope>NUCLEOTIDE SEQUENCE</scope>
    <source>
        <strain evidence="2">NBRC 105644</strain>
    </source>
</reference>
<evidence type="ECO:0000313" key="2">
    <source>
        <dbReference type="EMBL" id="GIJ44921.1"/>
    </source>
</evidence>
<accession>A0A8J4DPH0</accession>
<protein>
    <recommendedName>
        <fullName evidence="4">Tetratricopeptide repeat protein</fullName>
    </recommendedName>
</protein>
<dbReference type="RefSeq" id="WP_203898478.1">
    <property type="nucleotide sequence ID" value="NZ_BOPF01000005.1"/>
</dbReference>
<name>A0A8J4DPH0_9ACTN</name>
<sequence length="419" mass="44297">MTDLHTVDERLDAGDLYGAVRALRGLADGAPLVDLLAPLRRAAEAAGFDDLAGAATAVRERPQDPQALYDLGYACIERNIAPLAVAALTEADRRAPGQRTIIVELVAALERCDRYAEAVAVLVGNDGVLADWPDRYLVAVNAVQAGDLDTARRYASALSTPDGDWAHAARRVQGMLARAAALQGQPGRLDGRDLRGWHFVLNGAILATVSPYGFDEGMTGRYAFLQDSMGSCRRTLDRLTGALRAAGSTPSTVSPLPDRSSRILGIAAANVLGLPVVPFAAERTDTVIVAYDLNDSDEQTLRALWGERAPGAVLVEQASCWTDPPAVAADLTGLLHQVAHAPWGERLTVDGRTPPDDRPEEELAAELVAAAPGPDDDIAPGDSDADFAAFVRAVGADWPGTGARDRVFSPGPVRSSRFA</sequence>
<evidence type="ECO:0008006" key="4">
    <source>
        <dbReference type="Google" id="ProtNLM"/>
    </source>
</evidence>
<gene>
    <name evidence="2" type="ORF">Val02_18070</name>
</gene>
<dbReference type="Gene3D" id="1.25.40.10">
    <property type="entry name" value="Tetratricopeptide repeat domain"/>
    <property type="match status" value="1"/>
</dbReference>